<sequence length="330" mass="36180">MRERKLAAVLISLLLLPVAVYAAYTQLGQPPGEAFVRAATLQGGISTLDIMLEAHLDRKHGFRLEVLRLQKTPDILAAIAKGDADLAVIPVEMAAKLVQDGENIKIVAVDMFQNQAILAKSEGMESAADLKGKRVAAVVASGTYMMFKAYLKLAYNVDVSETGFNESAVNVVNVPPGLIVAALERGDVDAIVVWEPLVSRAIVEASARIVEDFSAMWKRLGYPGEPVMLVWVARGDFVERSESALRAFLSARLEAARAWIDDRELVVSTLSKLYGLSEQAAETLYGRVRVCAEPLDSKLVENIRRVWMIAWMGGYLKESPDGIPEDAFYR</sequence>
<evidence type="ECO:0000256" key="3">
    <source>
        <dbReference type="ARBA" id="ARBA00022729"/>
    </source>
</evidence>
<dbReference type="PANTHER" id="PTHR30024:SF47">
    <property type="entry name" value="TAURINE-BINDING PERIPLASMIC PROTEIN"/>
    <property type="match status" value="1"/>
</dbReference>
<protein>
    <submittedName>
        <fullName evidence="4">ABC transporter substrate-binding protein</fullName>
    </submittedName>
</protein>
<dbReference type="Pfam" id="PF13379">
    <property type="entry name" value="NMT1_2"/>
    <property type="match status" value="1"/>
</dbReference>
<dbReference type="GO" id="GO:0042597">
    <property type="term" value="C:periplasmic space"/>
    <property type="evidence" value="ECO:0007669"/>
    <property type="project" value="UniProtKB-SubCell"/>
</dbReference>
<dbReference type="EMBL" id="DRZC01000010">
    <property type="protein sequence ID" value="HHQ79929.1"/>
    <property type="molecule type" value="Genomic_DNA"/>
</dbReference>
<comment type="similarity">
    <text evidence="2">Belongs to the bacterial solute-binding protein SsuA/TauA family.</text>
</comment>
<dbReference type="Gene3D" id="3.40.190.10">
    <property type="entry name" value="Periplasmic binding protein-like II"/>
    <property type="match status" value="2"/>
</dbReference>
<dbReference type="PANTHER" id="PTHR30024">
    <property type="entry name" value="ALIPHATIC SULFONATES-BINDING PROTEIN-RELATED"/>
    <property type="match status" value="1"/>
</dbReference>
<gene>
    <name evidence="4" type="ORF">ENM78_00470</name>
</gene>
<organism evidence="4">
    <name type="scientific">Fervidicoccus fontis</name>
    <dbReference type="NCBI Taxonomy" id="683846"/>
    <lineage>
        <taxon>Archaea</taxon>
        <taxon>Thermoproteota</taxon>
        <taxon>Thermoprotei</taxon>
        <taxon>Fervidicoccales</taxon>
        <taxon>Fervidicoccaceae</taxon>
        <taxon>Fervidicoccus</taxon>
    </lineage>
</organism>
<proteinExistence type="inferred from homology"/>
<evidence type="ECO:0000256" key="1">
    <source>
        <dbReference type="ARBA" id="ARBA00004418"/>
    </source>
</evidence>
<evidence type="ECO:0000313" key="4">
    <source>
        <dbReference type="EMBL" id="HHQ79929.1"/>
    </source>
</evidence>
<reference evidence="4" key="1">
    <citation type="journal article" date="2020" name="mSystems">
        <title>Genome- and Community-Level Interaction Insights into Carbon Utilization and Element Cycling Functions of Hydrothermarchaeota in Hydrothermal Sediment.</title>
        <authorList>
            <person name="Zhou Z."/>
            <person name="Liu Y."/>
            <person name="Xu W."/>
            <person name="Pan J."/>
            <person name="Luo Z.H."/>
            <person name="Li M."/>
        </authorList>
    </citation>
    <scope>NUCLEOTIDE SEQUENCE [LARGE SCALE GENOMIC DNA]</scope>
    <source>
        <strain evidence="4">SpSt-1116</strain>
    </source>
</reference>
<dbReference type="SUPFAM" id="SSF53850">
    <property type="entry name" value="Periplasmic binding protein-like II"/>
    <property type="match status" value="1"/>
</dbReference>
<accession>A0A7J3ZIR6</accession>
<name>A0A7J3ZIR6_9CREN</name>
<evidence type="ECO:0000256" key="2">
    <source>
        <dbReference type="ARBA" id="ARBA00010742"/>
    </source>
</evidence>
<dbReference type="AlphaFoldDB" id="A0A7J3ZIR6"/>
<comment type="subcellular location">
    <subcellularLocation>
        <location evidence="1">Periplasm</location>
    </subcellularLocation>
</comment>
<comment type="caution">
    <text evidence="4">The sequence shown here is derived from an EMBL/GenBank/DDBJ whole genome shotgun (WGS) entry which is preliminary data.</text>
</comment>
<keyword evidence="3" id="KW-0732">Signal</keyword>